<dbReference type="AlphaFoldDB" id="A0A2S4UK15"/>
<sequence length="163" mass="17871">MRFVTPVVIFGAFIFQAVLGTPVPVPASTETNDDPGTAHVLDQPPPCGSQCNFATVFRAVNFEVIIVLPSNNPTPIGRLTIWKSVYLGSPCFDHHSRSRTPAAKKRTSPSWLGLLPLVIFSLTSNPLAPELLFSLWGISYLDYDFCGISQLLHLGFLGYHLDN</sequence>
<feature type="chain" id="PRO_5015634573" evidence="1">
    <location>
        <begin position="21"/>
        <end position="163"/>
    </location>
</feature>
<evidence type="ECO:0000313" key="2">
    <source>
        <dbReference type="EMBL" id="POV97474.1"/>
    </source>
</evidence>
<gene>
    <name evidence="2" type="ORF">PSTT_15041</name>
</gene>
<dbReference type="VEuPathDB" id="FungiDB:PSTT_15041"/>
<keyword evidence="3" id="KW-1185">Reference proteome</keyword>
<comment type="caution">
    <text evidence="2">The sequence shown here is derived from an EMBL/GenBank/DDBJ whole genome shotgun (WGS) entry which is preliminary data.</text>
</comment>
<dbReference type="VEuPathDB" id="FungiDB:PSHT_02470"/>
<feature type="signal peptide" evidence="1">
    <location>
        <begin position="1"/>
        <end position="20"/>
    </location>
</feature>
<proteinExistence type="predicted"/>
<evidence type="ECO:0000313" key="3">
    <source>
        <dbReference type="Proteomes" id="UP000239156"/>
    </source>
</evidence>
<organism evidence="2 3">
    <name type="scientific">Puccinia striiformis</name>
    <dbReference type="NCBI Taxonomy" id="27350"/>
    <lineage>
        <taxon>Eukaryota</taxon>
        <taxon>Fungi</taxon>
        <taxon>Dikarya</taxon>
        <taxon>Basidiomycota</taxon>
        <taxon>Pucciniomycotina</taxon>
        <taxon>Pucciniomycetes</taxon>
        <taxon>Pucciniales</taxon>
        <taxon>Pucciniaceae</taxon>
        <taxon>Puccinia</taxon>
    </lineage>
</organism>
<dbReference type="EMBL" id="PKSL01000259">
    <property type="protein sequence ID" value="POV97474.1"/>
    <property type="molecule type" value="Genomic_DNA"/>
</dbReference>
<name>A0A2S4UK15_9BASI</name>
<accession>A0A2S4UK15</accession>
<evidence type="ECO:0000256" key="1">
    <source>
        <dbReference type="SAM" id="SignalP"/>
    </source>
</evidence>
<keyword evidence="1" id="KW-0732">Signal</keyword>
<reference evidence="2" key="1">
    <citation type="submission" date="2017-12" db="EMBL/GenBank/DDBJ databases">
        <title>Gene loss provides genomic basis for host adaptation in cereal stripe rust fungi.</title>
        <authorList>
            <person name="Xia C."/>
        </authorList>
    </citation>
    <scope>NUCLEOTIDE SEQUENCE [LARGE SCALE GENOMIC DNA]</scope>
    <source>
        <strain evidence="2">93-210</strain>
    </source>
</reference>
<protein>
    <submittedName>
        <fullName evidence="2">Uncharacterized protein</fullName>
    </submittedName>
</protein>
<dbReference type="Proteomes" id="UP000239156">
    <property type="component" value="Unassembled WGS sequence"/>
</dbReference>